<gene>
    <name evidence="7" type="ORF">GCM10017591_18910</name>
</gene>
<evidence type="ECO:0000256" key="4">
    <source>
        <dbReference type="ARBA" id="ARBA00022801"/>
    </source>
</evidence>
<comment type="similarity">
    <text evidence="1">Belongs to the glutaminase family.</text>
</comment>
<dbReference type="InterPro" id="IPR015868">
    <property type="entry name" value="Glutaminase"/>
</dbReference>
<evidence type="ECO:0000256" key="5">
    <source>
        <dbReference type="ARBA" id="ARBA00049534"/>
    </source>
</evidence>
<reference evidence="7" key="2">
    <citation type="submission" date="2023-01" db="EMBL/GenBank/DDBJ databases">
        <authorList>
            <person name="Sun Q."/>
            <person name="Evtushenko L."/>
        </authorList>
    </citation>
    <scope>NUCLEOTIDE SEQUENCE</scope>
    <source>
        <strain evidence="7">VKM Ac-1940</strain>
    </source>
</reference>
<accession>A0A9W6HML4</accession>
<dbReference type="EC" id="3.5.1.2" evidence="3"/>
<dbReference type="GO" id="GO:0004359">
    <property type="term" value="F:glutaminase activity"/>
    <property type="evidence" value="ECO:0007669"/>
    <property type="project" value="UniProtKB-EC"/>
</dbReference>
<name>A0A9W6HML4_9MICO</name>
<dbReference type="SUPFAM" id="SSF56601">
    <property type="entry name" value="beta-lactamase/transpeptidase-like"/>
    <property type="match status" value="1"/>
</dbReference>
<dbReference type="GO" id="GO:0006537">
    <property type="term" value="P:glutamate biosynthetic process"/>
    <property type="evidence" value="ECO:0007669"/>
    <property type="project" value="TreeGrafter"/>
</dbReference>
<organism evidence="7 8">
    <name type="scientific">Microbacterium dextranolyticum</name>
    <dbReference type="NCBI Taxonomy" id="36806"/>
    <lineage>
        <taxon>Bacteria</taxon>
        <taxon>Bacillati</taxon>
        <taxon>Actinomycetota</taxon>
        <taxon>Actinomycetes</taxon>
        <taxon>Micrococcales</taxon>
        <taxon>Microbacteriaceae</taxon>
        <taxon>Microbacterium</taxon>
    </lineage>
</organism>
<dbReference type="AlphaFoldDB" id="A0A9W6HML4"/>
<dbReference type="Pfam" id="PF04960">
    <property type="entry name" value="Glutaminase"/>
    <property type="match status" value="1"/>
</dbReference>
<evidence type="ECO:0000256" key="6">
    <source>
        <dbReference type="SAM" id="MobiDB-lite"/>
    </source>
</evidence>
<evidence type="ECO:0000256" key="3">
    <source>
        <dbReference type="ARBA" id="ARBA00012918"/>
    </source>
</evidence>
<dbReference type="Proteomes" id="UP001142291">
    <property type="component" value="Unassembled WGS sequence"/>
</dbReference>
<comment type="subunit">
    <text evidence="2">Homotetramer.</text>
</comment>
<dbReference type="PANTHER" id="PTHR12544:SF29">
    <property type="entry name" value="GLUTAMINASE"/>
    <property type="match status" value="1"/>
</dbReference>
<sequence>MDPIQQMLTAVVDDVRDLDAGATAHYIPELAAADPDRLALAVVGPRGRTIAVGDVDATFTIQSISKPFVFALAVEELGRAAVLRQSASSPAASRSTRSASRRGRADPPIRSSTPARSRPPD</sequence>
<reference evidence="7" key="1">
    <citation type="journal article" date="2014" name="Int. J. Syst. Evol. Microbiol.">
        <title>Complete genome sequence of Corynebacterium casei LMG S-19264T (=DSM 44701T), isolated from a smear-ripened cheese.</title>
        <authorList>
            <consortium name="US DOE Joint Genome Institute (JGI-PGF)"/>
            <person name="Walter F."/>
            <person name="Albersmeier A."/>
            <person name="Kalinowski J."/>
            <person name="Ruckert C."/>
        </authorList>
    </citation>
    <scope>NUCLEOTIDE SEQUENCE</scope>
    <source>
        <strain evidence="7">VKM Ac-1940</strain>
    </source>
</reference>
<evidence type="ECO:0000256" key="2">
    <source>
        <dbReference type="ARBA" id="ARBA00011881"/>
    </source>
</evidence>
<keyword evidence="8" id="KW-1185">Reference proteome</keyword>
<dbReference type="InterPro" id="IPR012338">
    <property type="entry name" value="Beta-lactam/transpept-like"/>
</dbReference>
<feature type="compositionally biased region" description="Low complexity" evidence="6">
    <location>
        <begin position="86"/>
        <end position="98"/>
    </location>
</feature>
<evidence type="ECO:0000313" key="7">
    <source>
        <dbReference type="EMBL" id="GLJ95828.1"/>
    </source>
</evidence>
<comment type="caution">
    <text evidence="7">The sequence shown here is derived from an EMBL/GenBank/DDBJ whole genome shotgun (WGS) entry which is preliminary data.</text>
</comment>
<dbReference type="PANTHER" id="PTHR12544">
    <property type="entry name" value="GLUTAMINASE"/>
    <property type="match status" value="1"/>
</dbReference>
<comment type="catalytic activity">
    <reaction evidence="5">
        <text>L-glutamine + H2O = L-glutamate + NH4(+)</text>
        <dbReference type="Rhea" id="RHEA:15889"/>
        <dbReference type="ChEBI" id="CHEBI:15377"/>
        <dbReference type="ChEBI" id="CHEBI:28938"/>
        <dbReference type="ChEBI" id="CHEBI:29985"/>
        <dbReference type="ChEBI" id="CHEBI:58359"/>
        <dbReference type="EC" id="3.5.1.2"/>
    </reaction>
</comment>
<proteinExistence type="inferred from homology"/>
<dbReference type="GO" id="GO:0006543">
    <property type="term" value="P:L-glutamine catabolic process"/>
    <property type="evidence" value="ECO:0007669"/>
    <property type="project" value="TreeGrafter"/>
</dbReference>
<evidence type="ECO:0000256" key="1">
    <source>
        <dbReference type="ARBA" id="ARBA00011076"/>
    </source>
</evidence>
<keyword evidence="4" id="KW-0378">Hydrolase</keyword>
<evidence type="ECO:0000313" key="8">
    <source>
        <dbReference type="Proteomes" id="UP001142291"/>
    </source>
</evidence>
<feature type="region of interest" description="Disordered" evidence="6">
    <location>
        <begin position="83"/>
        <end position="121"/>
    </location>
</feature>
<dbReference type="Gene3D" id="3.40.710.10">
    <property type="entry name" value="DD-peptidase/beta-lactamase superfamily"/>
    <property type="match status" value="1"/>
</dbReference>
<dbReference type="EMBL" id="BSER01000009">
    <property type="protein sequence ID" value="GLJ95828.1"/>
    <property type="molecule type" value="Genomic_DNA"/>
</dbReference>
<protein>
    <recommendedName>
        <fullName evidence="3">glutaminase</fullName>
        <ecNumber evidence="3">3.5.1.2</ecNumber>
    </recommendedName>
</protein>